<dbReference type="PROSITE" id="PS51257">
    <property type="entry name" value="PROKAR_LIPOPROTEIN"/>
    <property type="match status" value="1"/>
</dbReference>
<dbReference type="EMBL" id="GEGO01001956">
    <property type="protein sequence ID" value="JAR93448.1"/>
    <property type="molecule type" value="Transcribed_RNA"/>
</dbReference>
<feature type="compositionally biased region" description="Low complexity" evidence="1">
    <location>
        <begin position="60"/>
        <end position="95"/>
    </location>
</feature>
<sequence length="95" mass="9932">MRPSTSTLSRTSRTSWTVWTLASTCACRGRCARAATRRSACSGPCSRSVPPCSSGRRTWTPGRTSSASSRGTTPPSWCPASSASSRTGGTRSRSG</sequence>
<feature type="region of interest" description="Disordered" evidence="1">
    <location>
        <begin position="40"/>
        <end position="95"/>
    </location>
</feature>
<organism evidence="2">
    <name type="scientific">Ixodes ricinus</name>
    <name type="common">Common tick</name>
    <name type="synonym">Acarus ricinus</name>
    <dbReference type="NCBI Taxonomy" id="34613"/>
    <lineage>
        <taxon>Eukaryota</taxon>
        <taxon>Metazoa</taxon>
        <taxon>Ecdysozoa</taxon>
        <taxon>Arthropoda</taxon>
        <taxon>Chelicerata</taxon>
        <taxon>Arachnida</taxon>
        <taxon>Acari</taxon>
        <taxon>Parasitiformes</taxon>
        <taxon>Ixodida</taxon>
        <taxon>Ixodoidea</taxon>
        <taxon>Ixodidae</taxon>
        <taxon>Ixodinae</taxon>
        <taxon>Ixodes</taxon>
    </lineage>
</organism>
<accession>A0A147BRQ8</accession>
<evidence type="ECO:0000256" key="1">
    <source>
        <dbReference type="SAM" id="MobiDB-lite"/>
    </source>
</evidence>
<name>A0A147BRQ8_IXORI</name>
<evidence type="ECO:0000313" key="2">
    <source>
        <dbReference type="EMBL" id="JAR93448.1"/>
    </source>
</evidence>
<dbReference type="AlphaFoldDB" id="A0A147BRQ8"/>
<proteinExistence type="predicted"/>
<reference evidence="2" key="1">
    <citation type="journal article" date="2018" name="PLoS Negl. Trop. Dis.">
        <title>Sialome diversity of ticks revealed by RNAseq of single tick salivary glands.</title>
        <authorList>
            <person name="Perner J."/>
            <person name="Kropackova S."/>
            <person name="Kopacek P."/>
            <person name="Ribeiro J.M."/>
        </authorList>
    </citation>
    <scope>NUCLEOTIDE SEQUENCE</scope>
    <source>
        <strain evidence="2">Siblings of single egg batch collected in Ceske Budejovice</strain>
        <tissue evidence="2">Salivary glands</tissue>
    </source>
</reference>
<protein>
    <submittedName>
        <fullName evidence="2">Putative secreted protein</fullName>
    </submittedName>
</protein>